<comment type="caution">
    <text evidence="3">The sequence shown here is derived from an EMBL/GenBank/DDBJ whole genome shotgun (WGS) entry which is preliminary data.</text>
</comment>
<keyword evidence="4" id="KW-1185">Reference proteome</keyword>
<gene>
    <name evidence="3" type="ORF">GKQ77_27120</name>
</gene>
<feature type="transmembrane region" description="Helical" evidence="2">
    <location>
        <begin position="55"/>
        <end position="77"/>
    </location>
</feature>
<dbReference type="RefSeq" id="WP_219691584.1">
    <property type="nucleotide sequence ID" value="NZ_WMBF01000454.1"/>
</dbReference>
<keyword evidence="2" id="KW-0472">Membrane</keyword>
<feature type="transmembrane region" description="Helical" evidence="2">
    <location>
        <begin position="199"/>
        <end position="221"/>
    </location>
</feature>
<evidence type="ECO:0000313" key="3">
    <source>
        <dbReference type="EMBL" id="MBW5425188.1"/>
    </source>
</evidence>
<dbReference type="Proteomes" id="UP001197114">
    <property type="component" value="Unassembled WGS sequence"/>
</dbReference>
<keyword evidence="2" id="KW-1133">Transmembrane helix</keyword>
<name>A0ABS6YUY8_9ACTN</name>
<dbReference type="NCBIfam" id="NF041646">
    <property type="entry name" value="VC0807_fam"/>
    <property type="match status" value="1"/>
</dbReference>
<feature type="transmembrane region" description="Helical" evidence="2">
    <location>
        <begin position="173"/>
        <end position="193"/>
    </location>
</feature>
<keyword evidence="2" id="KW-0812">Transmembrane</keyword>
<feature type="transmembrane region" description="Helical" evidence="2">
    <location>
        <begin position="31"/>
        <end position="49"/>
    </location>
</feature>
<feature type="transmembrane region" description="Helical" evidence="2">
    <location>
        <begin position="84"/>
        <end position="103"/>
    </location>
</feature>
<evidence type="ECO:0000256" key="2">
    <source>
        <dbReference type="SAM" id="Phobius"/>
    </source>
</evidence>
<accession>A0ABS6YUY8</accession>
<evidence type="ECO:0000313" key="4">
    <source>
        <dbReference type="Proteomes" id="UP001197114"/>
    </source>
</evidence>
<organism evidence="3 4">
    <name type="scientific">Streptomyces anatolicus</name>
    <dbReference type="NCBI Taxonomy" id="2675858"/>
    <lineage>
        <taxon>Bacteria</taxon>
        <taxon>Bacillati</taxon>
        <taxon>Actinomycetota</taxon>
        <taxon>Actinomycetes</taxon>
        <taxon>Kitasatosporales</taxon>
        <taxon>Streptomycetaceae</taxon>
        <taxon>Streptomyces</taxon>
    </lineage>
</organism>
<evidence type="ECO:0000256" key="1">
    <source>
        <dbReference type="SAM" id="MobiDB-lite"/>
    </source>
</evidence>
<evidence type="ECO:0008006" key="5">
    <source>
        <dbReference type="Google" id="ProtNLM"/>
    </source>
</evidence>
<protein>
    <recommendedName>
        <fullName evidence="5">Intracellular septation protein A</fullName>
    </recommendedName>
</protein>
<feature type="region of interest" description="Disordered" evidence="1">
    <location>
        <begin position="1"/>
        <end position="23"/>
    </location>
</feature>
<proteinExistence type="predicted"/>
<sequence length="243" mass="24807">MNNAKSTGAARPGESREGTGGGPKQGTLGHALLPLLIDVAVPLGVFYVLHAAVGLSSMVSLLASGVVPAVRVLFAWARERTLNGLAGLVLLTTVAGAALSLWTGSARTMLIREPLATGILGACVTWSAFTAQPIMTAAVRPFKTKGEPHLEAAWERLAATSPAFRKGVARISLVWGVGLLLDCAVRVVGAVVLPVDTMVWLGTVVTVVSIVGLSMIGGIMLGAPGELLDAEAARAETTPGTAA</sequence>
<reference evidence="3 4" key="1">
    <citation type="submission" date="2019-11" db="EMBL/GenBank/DDBJ databases">
        <authorList>
            <person name="Ay H."/>
        </authorList>
    </citation>
    <scope>NUCLEOTIDE SEQUENCE [LARGE SCALE GENOMIC DNA]</scope>
    <source>
        <strain evidence="3 4">BG9H</strain>
    </source>
</reference>
<dbReference type="EMBL" id="WMBF01000454">
    <property type="protein sequence ID" value="MBW5425188.1"/>
    <property type="molecule type" value="Genomic_DNA"/>
</dbReference>